<reference evidence="4" key="1">
    <citation type="submission" date="2010-07" db="EMBL/GenBank/DDBJ databases">
        <title>The genome sequence of Gaeumannomyces graminis var. tritici strain R3-111a-1.</title>
        <authorList>
            <consortium name="The Broad Institute Genome Sequencing Platform"/>
            <person name="Ma L.-J."/>
            <person name="Dead R."/>
            <person name="Young S."/>
            <person name="Zeng Q."/>
            <person name="Koehrsen M."/>
            <person name="Alvarado L."/>
            <person name="Berlin A."/>
            <person name="Chapman S.B."/>
            <person name="Chen Z."/>
            <person name="Freedman E."/>
            <person name="Gellesch M."/>
            <person name="Goldberg J."/>
            <person name="Griggs A."/>
            <person name="Gujja S."/>
            <person name="Heilman E.R."/>
            <person name="Heiman D."/>
            <person name="Hepburn T."/>
            <person name="Howarth C."/>
            <person name="Jen D."/>
            <person name="Larson L."/>
            <person name="Mehta T."/>
            <person name="Neiman D."/>
            <person name="Pearson M."/>
            <person name="Roberts A."/>
            <person name="Saif S."/>
            <person name="Shea T."/>
            <person name="Shenoy N."/>
            <person name="Sisk P."/>
            <person name="Stolte C."/>
            <person name="Sykes S."/>
            <person name="Walk T."/>
            <person name="White J."/>
            <person name="Yandava C."/>
            <person name="Haas B."/>
            <person name="Nusbaum C."/>
            <person name="Birren B."/>
        </authorList>
    </citation>
    <scope>NUCLEOTIDE SEQUENCE [LARGE SCALE GENOMIC DNA]</scope>
    <source>
        <strain evidence="4">R3-111a-1</strain>
    </source>
</reference>
<proteinExistence type="predicted"/>
<feature type="compositionally biased region" description="Polar residues" evidence="1">
    <location>
        <begin position="85"/>
        <end position="94"/>
    </location>
</feature>
<accession>J3PKJ3</accession>
<reference evidence="3" key="4">
    <citation type="journal article" date="2015" name="G3 (Bethesda)">
        <title>Genome sequences of three phytopathogenic species of the Magnaporthaceae family of fungi.</title>
        <authorList>
            <person name="Okagaki L.H."/>
            <person name="Nunes C.C."/>
            <person name="Sailsbery J."/>
            <person name="Clay B."/>
            <person name="Brown D."/>
            <person name="John T."/>
            <person name="Oh Y."/>
            <person name="Young N."/>
            <person name="Fitzgerald M."/>
            <person name="Haas B.J."/>
            <person name="Zeng Q."/>
            <person name="Young S."/>
            <person name="Adiconis X."/>
            <person name="Fan L."/>
            <person name="Levin J.Z."/>
            <person name="Mitchell T.K."/>
            <person name="Okubara P.A."/>
            <person name="Farman M.L."/>
            <person name="Kohn L.M."/>
            <person name="Birren B."/>
            <person name="Ma L.-J."/>
            <person name="Dean R.A."/>
        </authorList>
    </citation>
    <scope>NUCLEOTIDE SEQUENCE</scope>
    <source>
        <strain evidence="3">R3-111a-1</strain>
    </source>
</reference>
<keyword evidence="4" id="KW-1185">Reference proteome</keyword>
<evidence type="ECO:0000256" key="1">
    <source>
        <dbReference type="SAM" id="MobiDB-lite"/>
    </source>
</evidence>
<reference evidence="3" key="5">
    <citation type="submission" date="2018-04" db="UniProtKB">
        <authorList>
            <consortium name="EnsemblFungi"/>
        </authorList>
    </citation>
    <scope>IDENTIFICATION</scope>
    <source>
        <strain evidence="3">R3-111a-1</strain>
    </source>
</reference>
<feature type="compositionally biased region" description="Polar residues" evidence="1">
    <location>
        <begin position="103"/>
        <end position="120"/>
    </location>
</feature>
<protein>
    <submittedName>
        <fullName evidence="2 3">Uncharacterized protein</fullName>
    </submittedName>
</protein>
<dbReference type="GeneID" id="20354507"/>
<reference evidence="2" key="2">
    <citation type="submission" date="2010-07" db="EMBL/GenBank/DDBJ databases">
        <authorList>
            <consortium name="The Broad Institute Genome Sequencing Platform"/>
            <consortium name="Broad Institute Genome Sequencing Center for Infectious Disease"/>
            <person name="Ma L.-J."/>
            <person name="Dead R."/>
            <person name="Young S."/>
            <person name="Zeng Q."/>
            <person name="Koehrsen M."/>
            <person name="Alvarado L."/>
            <person name="Berlin A."/>
            <person name="Chapman S.B."/>
            <person name="Chen Z."/>
            <person name="Freedman E."/>
            <person name="Gellesch M."/>
            <person name="Goldberg J."/>
            <person name="Griggs A."/>
            <person name="Gujja S."/>
            <person name="Heilman E.R."/>
            <person name="Heiman D."/>
            <person name="Hepburn T."/>
            <person name="Howarth C."/>
            <person name="Jen D."/>
            <person name="Larson L."/>
            <person name="Mehta T."/>
            <person name="Neiman D."/>
            <person name="Pearson M."/>
            <person name="Roberts A."/>
            <person name="Saif S."/>
            <person name="Shea T."/>
            <person name="Shenoy N."/>
            <person name="Sisk P."/>
            <person name="Stolte C."/>
            <person name="Sykes S."/>
            <person name="Walk T."/>
            <person name="White J."/>
            <person name="Yandava C."/>
            <person name="Haas B."/>
            <person name="Nusbaum C."/>
            <person name="Birren B."/>
        </authorList>
    </citation>
    <scope>NUCLEOTIDE SEQUENCE</scope>
    <source>
        <strain evidence="2">R3-111a-1</strain>
    </source>
</reference>
<feature type="region of interest" description="Disordered" evidence="1">
    <location>
        <begin position="1"/>
        <end position="63"/>
    </location>
</feature>
<feature type="region of interest" description="Disordered" evidence="1">
    <location>
        <begin position="85"/>
        <end position="162"/>
    </location>
</feature>
<organism evidence="2">
    <name type="scientific">Gaeumannomyces tritici (strain R3-111a-1)</name>
    <name type="common">Wheat and barley take-all root rot fungus</name>
    <name type="synonym">Gaeumannomyces graminis var. tritici</name>
    <dbReference type="NCBI Taxonomy" id="644352"/>
    <lineage>
        <taxon>Eukaryota</taxon>
        <taxon>Fungi</taxon>
        <taxon>Dikarya</taxon>
        <taxon>Ascomycota</taxon>
        <taxon>Pezizomycotina</taxon>
        <taxon>Sordariomycetes</taxon>
        <taxon>Sordariomycetidae</taxon>
        <taxon>Magnaporthales</taxon>
        <taxon>Magnaporthaceae</taxon>
        <taxon>Gaeumannomyces</taxon>
    </lineage>
</organism>
<reference evidence="2" key="3">
    <citation type="submission" date="2010-09" db="EMBL/GenBank/DDBJ databases">
        <title>Annotation of Gaeumannomyces graminis var. tritici R3-111a-1.</title>
        <authorList>
            <consortium name="The Broad Institute Genome Sequencing Platform"/>
            <person name="Ma L.-J."/>
            <person name="Dead R."/>
            <person name="Young S.K."/>
            <person name="Zeng Q."/>
            <person name="Gargeya S."/>
            <person name="Fitzgerald M."/>
            <person name="Haas B."/>
            <person name="Abouelleil A."/>
            <person name="Alvarado L."/>
            <person name="Arachchi H.M."/>
            <person name="Berlin A."/>
            <person name="Brown A."/>
            <person name="Chapman S.B."/>
            <person name="Chen Z."/>
            <person name="Dunbar C."/>
            <person name="Freedman E."/>
            <person name="Gearin G."/>
            <person name="Gellesch M."/>
            <person name="Goldberg J."/>
            <person name="Griggs A."/>
            <person name="Gujja S."/>
            <person name="Heiman D."/>
            <person name="Howarth C."/>
            <person name="Larson L."/>
            <person name="Lui A."/>
            <person name="MacDonald P.J.P."/>
            <person name="Mehta T."/>
            <person name="Montmayeur A."/>
            <person name="Murphy C."/>
            <person name="Neiman D."/>
            <person name="Pearson M."/>
            <person name="Priest M."/>
            <person name="Roberts A."/>
            <person name="Saif S."/>
            <person name="Shea T."/>
            <person name="Shenoy N."/>
            <person name="Sisk P."/>
            <person name="Stolte C."/>
            <person name="Sykes S."/>
            <person name="Yandava C."/>
            <person name="Wortman J."/>
            <person name="Nusbaum C."/>
            <person name="Birren B."/>
        </authorList>
    </citation>
    <scope>NUCLEOTIDE SEQUENCE</scope>
    <source>
        <strain evidence="2">R3-111a-1</strain>
    </source>
</reference>
<evidence type="ECO:0000313" key="2">
    <source>
        <dbReference type="EMBL" id="EJT68372.1"/>
    </source>
</evidence>
<dbReference type="HOGENOM" id="CLU_744023_0_0_1"/>
<dbReference type="EnsemblFungi" id="EJT68372">
    <property type="protein sequence ID" value="EJT68372"/>
    <property type="gene ID" value="GGTG_14049"/>
</dbReference>
<sequence length="372" mass="40007">MSFNSGRPGKRQRGDEPFQNNLPDTLVRNPSQNRAASTPAQAMYTSQPGSLPSLQPPSIENKLKNERGRAFYKALTRLRGIQAISKASSMAQSKIKSDRPDMQGSNASPAGNAKSRTLQAGPSEAEATRDVKVTQDAAAEGGVTPDGARQIKASDTGKSQTPMLTPIEISPLWKTAMACVSVAVGWSPNQLETAYGEIASKKTGEEIGAFTGTGVRGPPVGSKLSTSSDGKGVSAWVHCSSANPSYIRSISFIKPGEAAALTKVWVTKASVEHVLSRNSQACSLWLDGDADGYLCPCCEDWYACVDFTQTTTALEAHAFLLWVLDKDAGQILADRGVSDKRQAKLWQHLIRYSKWGRARYQERSGRPDNSGI</sequence>
<evidence type="ECO:0000313" key="4">
    <source>
        <dbReference type="Proteomes" id="UP000006039"/>
    </source>
</evidence>
<dbReference type="EMBL" id="GL385509">
    <property type="protein sequence ID" value="EJT68372.1"/>
    <property type="molecule type" value="Genomic_DNA"/>
</dbReference>
<feature type="compositionally biased region" description="Polar residues" evidence="1">
    <location>
        <begin position="18"/>
        <end position="45"/>
    </location>
</feature>
<name>J3PKJ3_GAET3</name>
<dbReference type="Proteomes" id="UP000006039">
    <property type="component" value="Unassembled WGS sequence"/>
</dbReference>
<dbReference type="AlphaFoldDB" id="J3PKJ3"/>
<dbReference type="RefSeq" id="XP_009230240.1">
    <property type="nucleotide sequence ID" value="XM_009231976.1"/>
</dbReference>
<feature type="compositionally biased region" description="Low complexity" evidence="1">
    <location>
        <begin position="46"/>
        <end position="58"/>
    </location>
</feature>
<dbReference type="eggNOG" id="ENOG502RNAC">
    <property type="taxonomic scope" value="Eukaryota"/>
</dbReference>
<evidence type="ECO:0000313" key="3">
    <source>
        <dbReference type="EnsemblFungi" id="EJT68372"/>
    </source>
</evidence>
<dbReference type="VEuPathDB" id="FungiDB:GGTG_14049"/>
<gene>
    <name evidence="3" type="primary">20354507</name>
    <name evidence="2" type="ORF">GGTG_14049</name>
</gene>